<feature type="region of interest" description="Disordered" evidence="1">
    <location>
        <begin position="1"/>
        <end position="22"/>
    </location>
</feature>
<accession>A0A5B0QHL3</accession>
<protein>
    <submittedName>
        <fullName evidence="2">Uncharacterized protein</fullName>
    </submittedName>
</protein>
<evidence type="ECO:0000256" key="1">
    <source>
        <dbReference type="SAM" id="MobiDB-lite"/>
    </source>
</evidence>
<proteinExistence type="predicted"/>
<dbReference type="EMBL" id="VSWC01000015">
    <property type="protein sequence ID" value="KAA1112706.1"/>
    <property type="molecule type" value="Genomic_DNA"/>
</dbReference>
<evidence type="ECO:0000313" key="3">
    <source>
        <dbReference type="Proteomes" id="UP000324748"/>
    </source>
</evidence>
<gene>
    <name evidence="2" type="ORF">PGT21_007040</name>
</gene>
<comment type="caution">
    <text evidence="2">The sequence shown here is derived from an EMBL/GenBank/DDBJ whole genome shotgun (WGS) entry which is preliminary data.</text>
</comment>
<evidence type="ECO:0000313" key="2">
    <source>
        <dbReference type="EMBL" id="KAA1112706.1"/>
    </source>
</evidence>
<dbReference type="Proteomes" id="UP000324748">
    <property type="component" value="Unassembled WGS sequence"/>
</dbReference>
<sequence>MYTHINVTQVPDSRQQGWHQSRSLSLKKLGLPETSSPVGCTMYTWQNPKPICMVAFGLSAATFADDTPAP</sequence>
<name>A0A5B0QHL3_PUCGR</name>
<organism evidence="2 3">
    <name type="scientific">Puccinia graminis f. sp. tritici</name>
    <dbReference type="NCBI Taxonomy" id="56615"/>
    <lineage>
        <taxon>Eukaryota</taxon>
        <taxon>Fungi</taxon>
        <taxon>Dikarya</taxon>
        <taxon>Basidiomycota</taxon>
        <taxon>Pucciniomycotina</taxon>
        <taxon>Pucciniomycetes</taxon>
        <taxon>Pucciniales</taxon>
        <taxon>Pucciniaceae</taxon>
        <taxon>Puccinia</taxon>
    </lineage>
</organism>
<reference evidence="2 3" key="1">
    <citation type="submission" date="2019-05" db="EMBL/GenBank/DDBJ databases">
        <title>Emergence of the Ug99 lineage of the wheat stem rust pathogen through somatic hybridization.</title>
        <authorList>
            <person name="Li F."/>
            <person name="Upadhyaya N.M."/>
            <person name="Sperschneider J."/>
            <person name="Matny O."/>
            <person name="Nguyen-Phuc H."/>
            <person name="Mago R."/>
            <person name="Raley C."/>
            <person name="Miller M.E."/>
            <person name="Silverstein K.A.T."/>
            <person name="Henningsen E."/>
            <person name="Hirsch C.D."/>
            <person name="Visser B."/>
            <person name="Pretorius Z.A."/>
            <person name="Steffenson B.J."/>
            <person name="Schwessinger B."/>
            <person name="Dodds P.N."/>
            <person name="Figueroa M."/>
        </authorList>
    </citation>
    <scope>NUCLEOTIDE SEQUENCE [LARGE SCALE GENOMIC DNA]</scope>
    <source>
        <strain evidence="2">21-0</strain>
    </source>
</reference>
<keyword evidence="3" id="KW-1185">Reference proteome</keyword>
<dbReference type="AlphaFoldDB" id="A0A5B0QHL3"/>